<name>A0A1G2R3W4_9BACT</name>
<dbReference type="InterPro" id="IPR006183">
    <property type="entry name" value="Pgluconate_DH"/>
</dbReference>
<dbReference type="InterPro" id="IPR013328">
    <property type="entry name" value="6PGD_dom2"/>
</dbReference>
<dbReference type="Proteomes" id="UP000178092">
    <property type="component" value="Unassembled WGS sequence"/>
</dbReference>
<dbReference type="SMART" id="SM01350">
    <property type="entry name" value="6PGD"/>
    <property type="match status" value="1"/>
</dbReference>
<dbReference type="InterPro" id="IPR006115">
    <property type="entry name" value="6PGDH_NADP-bd"/>
</dbReference>
<feature type="domain" description="6-phosphogluconate dehydrogenase C-terminal" evidence="4">
    <location>
        <begin position="176"/>
        <end position="304"/>
    </location>
</feature>
<dbReference type="InterPro" id="IPR002204">
    <property type="entry name" value="3-OH-isobutyrate_DH-rel_CS"/>
</dbReference>
<dbReference type="InterPro" id="IPR036291">
    <property type="entry name" value="NAD(P)-bd_dom_sf"/>
</dbReference>
<accession>A0A1G2R3W4</accession>
<dbReference type="GO" id="GO:0050661">
    <property type="term" value="F:NADP binding"/>
    <property type="evidence" value="ECO:0007669"/>
    <property type="project" value="InterPro"/>
</dbReference>
<dbReference type="SUPFAM" id="SSF48179">
    <property type="entry name" value="6-phosphogluconate dehydrogenase C-terminal domain-like"/>
    <property type="match status" value="1"/>
</dbReference>
<proteinExistence type="inferred from homology"/>
<dbReference type="Pfam" id="PF03446">
    <property type="entry name" value="NAD_binding_2"/>
    <property type="match status" value="1"/>
</dbReference>
<evidence type="ECO:0000256" key="3">
    <source>
        <dbReference type="ARBA" id="ARBA00023064"/>
    </source>
</evidence>
<dbReference type="InterPro" id="IPR008927">
    <property type="entry name" value="6-PGluconate_DH-like_C_sf"/>
</dbReference>
<dbReference type="PROSITE" id="PS00895">
    <property type="entry name" value="3_HYDROXYISOBUT_DH"/>
    <property type="match status" value="1"/>
</dbReference>
<dbReference type="GO" id="GO:0004616">
    <property type="term" value="F:phosphogluconate dehydrogenase (decarboxylating) activity"/>
    <property type="evidence" value="ECO:0007669"/>
    <property type="project" value="InterPro"/>
</dbReference>
<comment type="similarity">
    <text evidence="1">Belongs to the 6-phosphogluconate dehydrogenase family.</text>
</comment>
<dbReference type="PRINTS" id="PR00076">
    <property type="entry name" value="6PGDHDRGNASE"/>
</dbReference>
<evidence type="ECO:0000256" key="1">
    <source>
        <dbReference type="ARBA" id="ARBA00008419"/>
    </source>
</evidence>
<comment type="caution">
    <text evidence="5">The sequence shown here is derived from an EMBL/GenBank/DDBJ whole genome shotgun (WGS) entry which is preliminary data.</text>
</comment>
<evidence type="ECO:0000313" key="5">
    <source>
        <dbReference type="EMBL" id="OHA67503.1"/>
    </source>
</evidence>
<dbReference type="SUPFAM" id="SSF51735">
    <property type="entry name" value="NAD(P)-binding Rossmann-fold domains"/>
    <property type="match status" value="1"/>
</dbReference>
<dbReference type="GO" id="GO:0006098">
    <property type="term" value="P:pentose-phosphate shunt"/>
    <property type="evidence" value="ECO:0007669"/>
    <property type="project" value="InterPro"/>
</dbReference>
<evidence type="ECO:0000259" key="4">
    <source>
        <dbReference type="SMART" id="SM01350"/>
    </source>
</evidence>
<dbReference type="GO" id="GO:0019521">
    <property type="term" value="P:D-gluconate metabolic process"/>
    <property type="evidence" value="ECO:0007669"/>
    <property type="project" value="UniProtKB-KW"/>
</dbReference>
<evidence type="ECO:0000313" key="6">
    <source>
        <dbReference type="Proteomes" id="UP000178092"/>
    </source>
</evidence>
<sequence length="307" mass="34116">MKKQIGYVGLGKMGMSMVLRLKDAKWDVRAYDIIQEARNTAKRKKVAIAKDLRDLVGQLPTPRIIWLMVPSRAEKGEKNPVDQILQEIMPYLSKGDIVIDGGNSLYEETARRAEYLARSGVEFMDTGVSGGPGTVREGKPAIMVGGNKKVFEKLRFLFYDLTQKESIGYMGPAGSGHFVKMIHNGIEYGYMQALAEGFTLLKRAPFELDLQEVARVYSNGSVIESRLTKWLQSGLKKYGEELEEVSGSVGHTGEGEWTVKTGKKFHIPLPVIKAALLFRAQSAKHPSYTGKILSMLRSEFGGHKVSN</sequence>
<gene>
    <name evidence="5" type="ORF">A3C04_00295</name>
</gene>
<keyword evidence="3" id="KW-0311">Gluconate utilization</keyword>
<dbReference type="PANTHER" id="PTHR11811">
    <property type="entry name" value="6-PHOSPHOGLUCONATE DEHYDROGENASE"/>
    <property type="match status" value="1"/>
</dbReference>
<dbReference type="Pfam" id="PF00393">
    <property type="entry name" value="6PGD"/>
    <property type="match status" value="1"/>
</dbReference>
<protein>
    <submittedName>
        <fullName evidence="5">6-phosphogluconate dehydrogenase (Decarboxylating)</fullName>
    </submittedName>
</protein>
<dbReference type="InterPro" id="IPR004849">
    <property type="entry name" value="6DGDH_YqeC"/>
</dbReference>
<dbReference type="Gene3D" id="3.40.50.720">
    <property type="entry name" value="NAD(P)-binding Rossmann-like Domain"/>
    <property type="match status" value="1"/>
</dbReference>
<dbReference type="GO" id="GO:0016054">
    <property type="term" value="P:organic acid catabolic process"/>
    <property type="evidence" value="ECO:0007669"/>
    <property type="project" value="UniProtKB-ARBA"/>
</dbReference>
<dbReference type="EMBL" id="MHTV01000009">
    <property type="protein sequence ID" value="OHA67503.1"/>
    <property type="molecule type" value="Genomic_DNA"/>
</dbReference>
<dbReference type="AlphaFoldDB" id="A0A1G2R3W4"/>
<dbReference type="NCBIfam" id="TIGR00872">
    <property type="entry name" value="gnd_rel"/>
    <property type="match status" value="1"/>
</dbReference>
<keyword evidence="2" id="KW-0560">Oxidoreductase</keyword>
<dbReference type="NCBIfam" id="NF007161">
    <property type="entry name" value="PRK09599.1"/>
    <property type="match status" value="1"/>
</dbReference>
<dbReference type="Gene3D" id="1.10.1040.10">
    <property type="entry name" value="N-(1-d-carboxylethyl)-l-norvaline Dehydrogenase, domain 2"/>
    <property type="match status" value="1"/>
</dbReference>
<dbReference type="InterPro" id="IPR006114">
    <property type="entry name" value="6PGDH_C"/>
</dbReference>
<organism evidence="5 6">
    <name type="scientific">Candidatus Wildermuthbacteria bacterium RIFCSPHIGHO2_02_FULL_45_25</name>
    <dbReference type="NCBI Taxonomy" id="1802450"/>
    <lineage>
        <taxon>Bacteria</taxon>
        <taxon>Candidatus Wildermuthiibacteriota</taxon>
    </lineage>
</organism>
<evidence type="ECO:0000256" key="2">
    <source>
        <dbReference type="ARBA" id="ARBA00023002"/>
    </source>
</evidence>
<reference evidence="5 6" key="1">
    <citation type="journal article" date="2016" name="Nat. Commun.">
        <title>Thousands of microbial genomes shed light on interconnected biogeochemical processes in an aquifer system.</title>
        <authorList>
            <person name="Anantharaman K."/>
            <person name="Brown C.T."/>
            <person name="Hug L.A."/>
            <person name="Sharon I."/>
            <person name="Castelle C.J."/>
            <person name="Probst A.J."/>
            <person name="Thomas B.C."/>
            <person name="Singh A."/>
            <person name="Wilkins M.J."/>
            <person name="Karaoz U."/>
            <person name="Brodie E.L."/>
            <person name="Williams K.H."/>
            <person name="Hubbard S.S."/>
            <person name="Banfield J.F."/>
        </authorList>
    </citation>
    <scope>NUCLEOTIDE SEQUENCE [LARGE SCALE GENOMIC DNA]</scope>
</reference>